<feature type="transmembrane region" description="Helical" evidence="6">
    <location>
        <begin position="378"/>
        <end position="400"/>
    </location>
</feature>
<proteinExistence type="inferred from homology"/>
<dbReference type="AlphaFoldDB" id="R0ICS1"/>
<keyword evidence="4 6" id="KW-1133">Transmembrane helix</keyword>
<dbReference type="GeneID" id="19397553"/>
<accession>R0ICS1</accession>
<dbReference type="RefSeq" id="XP_008028945.1">
    <property type="nucleotide sequence ID" value="XM_008030754.1"/>
</dbReference>
<keyword evidence="5 6" id="KW-0472">Membrane</keyword>
<reference evidence="7 8" key="2">
    <citation type="journal article" date="2013" name="PLoS Genet.">
        <title>Comparative genome structure, secondary metabolite, and effector coding capacity across Cochliobolus pathogens.</title>
        <authorList>
            <person name="Condon B.J."/>
            <person name="Leng Y."/>
            <person name="Wu D."/>
            <person name="Bushley K.E."/>
            <person name="Ohm R.A."/>
            <person name="Otillar R."/>
            <person name="Martin J."/>
            <person name="Schackwitz W."/>
            <person name="Grimwood J."/>
            <person name="MohdZainudin N."/>
            <person name="Xue C."/>
            <person name="Wang R."/>
            <person name="Manning V.A."/>
            <person name="Dhillon B."/>
            <person name="Tu Z.J."/>
            <person name="Steffenson B.J."/>
            <person name="Salamov A."/>
            <person name="Sun H."/>
            <person name="Lowry S."/>
            <person name="LaButti K."/>
            <person name="Han J."/>
            <person name="Copeland A."/>
            <person name="Lindquist E."/>
            <person name="Barry K."/>
            <person name="Schmutz J."/>
            <person name="Baker S.E."/>
            <person name="Ciuffetti L.M."/>
            <person name="Grigoriev I.V."/>
            <person name="Zhong S."/>
            <person name="Turgeon B.G."/>
        </authorList>
    </citation>
    <scope>NUCLEOTIDE SEQUENCE [LARGE SCALE GENOMIC DNA]</scope>
    <source>
        <strain evidence="8">28A</strain>
    </source>
</reference>
<dbReference type="Proteomes" id="UP000016935">
    <property type="component" value="Unassembled WGS sequence"/>
</dbReference>
<dbReference type="OrthoDB" id="8904098at2759"/>
<comment type="similarity">
    <text evidence="2">Belongs to the major facilitator superfamily. Proton-dependent oligopeptide transporter (POT/PTR) (TC 2.A.17) family.</text>
</comment>
<evidence type="ECO:0000256" key="3">
    <source>
        <dbReference type="ARBA" id="ARBA00022692"/>
    </source>
</evidence>
<feature type="transmembrane region" description="Helical" evidence="6">
    <location>
        <begin position="192"/>
        <end position="214"/>
    </location>
</feature>
<dbReference type="GO" id="GO:0016020">
    <property type="term" value="C:membrane"/>
    <property type="evidence" value="ECO:0007669"/>
    <property type="project" value="UniProtKB-SubCell"/>
</dbReference>
<sequence>MVWMVAAVGFWERAAFWGLAAPWQNYMENNRNYTMEQTPGALGLGQSTATRVFCGFFVLYFTCPIFFAPIIDSRLGQYKTLVASLAIYTLGCTALVASSAPKLLDRGSGLPGLAVAMFLIALGGGCSQATIRSFIAAQYTDRTPRLQKRLPSQSRFCTNTRKRLEHTSFSKWLPPAATEEVVLVDPELTLKFIYTLLFWVGNVGALLVFPIVCIERFHGFFPAYLLGLGCVSMALLMIIAGRKSFVKPPLSQNVTLPAAKVLLCAARSGFNMEHADPHYRSVHGKKAVAWSSQFVVEITRALGACRVLLAFVVFYICFDQMQNNLISQAGHMNKGKTPNEVVPSMNQVACIIVSPLVEYVVDPALSKRRIYLRPVTRIAIGFIFISLSMAYAAVVQHFIYMSPPCFSHPSHCENNPGASQHRPNIWIQTPVFVLMAAGEVFAMTTAMEYAERHAPHDMKVFVQAINMLITGVGSVCAMLIAEAAHDPYLVIFYSCLAGGMAATTVIFYILFRNKDRDATQSPHDPENAITKLEPGS</sequence>
<feature type="transmembrane region" description="Helical" evidence="6">
    <location>
        <begin position="425"/>
        <end position="448"/>
    </location>
</feature>
<evidence type="ECO:0000256" key="6">
    <source>
        <dbReference type="SAM" id="Phobius"/>
    </source>
</evidence>
<dbReference type="EMBL" id="KB908833">
    <property type="protein sequence ID" value="EOA83135.1"/>
    <property type="molecule type" value="Genomic_DNA"/>
</dbReference>
<dbReference type="GO" id="GO:0022857">
    <property type="term" value="F:transmembrane transporter activity"/>
    <property type="evidence" value="ECO:0007669"/>
    <property type="project" value="InterPro"/>
</dbReference>
<feature type="transmembrane region" description="Helical" evidence="6">
    <location>
        <begin position="298"/>
        <end position="318"/>
    </location>
</feature>
<gene>
    <name evidence="7" type="ORF">SETTUDRAFT_155720</name>
</gene>
<feature type="transmembrane region" description="Helical" evidence="6">
    <location>
        <begin position="77"/>
        <end position="97"/>
    </location>
</feature>
<feature type="transmembrane region" description="Helical" evidence="6">
    <location>
        <begin position="221"/>
        <end position="240"/>
    </location>
</feature>
<dbReference type="SUPFAM" id="SSF103473">
    <property type="entry name" value="MFS general substrate transporter"/>
    <property type="match status" value="2"/>
</dbReference>
<organism evidence="7 8">
    <name type="scientific">Exserohilum turcicum (strain 28A)</name>
    <name type="common">Northern leaf blight fungus</name>
    <name type="synonym">Setosphaeria turcica</name>
    <dbReference type="NCBI Taxonomy" id="671987"/>
    <lineage>
        <taxon>Eukaryota</taxon>
        <taxon>Fungi</taxon>
        <taxon>Dikarya</taxon>
        <taxon>Ascomycota</taxon>
        <taxon>Pezizomycotina</taxon>
        <taxon>Dothideomycetes</taxon>
        <taxon>Pleosporomycetidae</taxon>
        <taxon>Pleosporales</taxon>
        <taxon>Pleosporineae</taxon>
        <taxon>Pleosporaceae</taxon>
        <taxon>Exserohilum</taxon>
    </lineage>
</organism>
<dbReference type="InterPro" id="IPR036259">
    <property type="entry name" value="MFS_trans_sf"/>
</dbReference>
<keyword evidence="3 6" id="KW-0812">Transmembrane</keyword>
<comment type="subcellular location">
    <subcellularLocation>
        <location evidence="1">Membrane</location>
        <topology evidence="1">Multi-pass membrane protein</topology>
    </subcellularLocation>
</comment>
<feature type="transmembrane region" description="Helical" evidence="6">
    <location>
        <begin position="487"/>
        <end position="511"/>
    </location>
</feature>
<evidence type="ECO:0000256" key="5">
    <source>
        <dbReference type="ARBA" id="ARBA00023136"/>
    </source>
</evidence>
<evidence type="ECO:0000313" key="7">
    <source>
        <dbReference type="EMBL" id="EOA83135.1"/>
    </source>
</evidence>
<name>R0ICS1_EXST2</name>
<dbReference type="Gene3D" id="1.20.1250.20">
    <property type="entry name" value="MFS general substrate transporter like domains"/>
    <property type="match status" value="1"/>
</dbReference>
<dbReference type="eggNOG" id="KOG1237">
    <property type="taxonomic scope" value="Eukaryota"/>
</dbReference>
<evidence type="ECO:0000256" key="1">
    <source>
        <dbReference type="ARBA" id="ARBA00004141"/>
    </source>
</evidence>
<protein>
    <submittedName>
        <fullName evidence="7">Uncharacterized protein</fullName>
    </submittedName>
</protein>
<dbReference type="Pfam" id="PF00854">
    <property type="entry name" value="PTR2"/>
    <property type="match status" value="1"/>
</dbReference>
<dbReference type="PANTHER" id="PTHR11654">
    <property type="entry name" value="OLIGOPEPTIDE TRANSPORTER-RELATED"/>
    <property type="match status" value="1"/>
</dbReference>
<reference evidence="7 8" key="1">
    <citation type="journal article" date="2012" name="PLoS Pathog.">
        <title>Diverse lifestyles and strategies of plant pathogenesis encoded in the genomes of eighteen Dothideomycetes fungi.</title>
        <authorList>
            <person name="Ohm R.A."/>
            <person name="Feau N."/>
            <person name="Henrissat B."/>
            <person name="Schoch C.L."/>
            <person name="Horwitz B.A."/>
            <person name="Barry K.W."/>
            <person name="Condon B.J."/>
            <person name="Copeland A.C."/>
            <person name="Dhillon B."/>
            <person name="Glaser F."/>
            <person name="Hesse C.N."/>
            <person name="Kosti I."/>
            <person name="LaButti K."/>
            <person name="Lindquist E.A."/>
            <person name="Lucas S."/>
            <person name="Salamov A.A."/>
            <person name="Bradshaw R.E."/>
            <person name="Ciuffetti L."/>
            <person name="Hamelin R.C."/>
            <person name="Kema G.H.J."/>
            <person name="Lawrence C."/>
            <person name="Scott J.A."/>
            <person name="Spatafora J.W."/>
            <person name="Turgeon B.G."/>
            <person name="de Wit P.J.G.M."/>
            <person name="Zhong S."/>
            <person name="Goodwin S.B."/>
            <person name="Grigoriev I.V."/>
        </authorList>
    </citation>
    <scope>NUCLEOTIDE SEQUENCE [LARGE SCALE GENOMIC DNA]</scope>
    <source>
        <strain evidence="8">28A</strain>
    </source>
</reference>
<dbReference type="InterPro" id="IPR000109">
    <property type="entry name" value="POT_fam"/>
</dbReference>
<feature type="transmembrane region" description="Helical" evidence="6">
    <location>
        <begin position="52"/>
        <end position="71"/>
    </location>
</feature>
<evidence type="ECO:0000256" key="4">
    <source>
        <dbReference type="ARBA" id="ARBA00022989"/>
    </source>
</evidence>
<keyword evidence="8" id="KW-1185">Reference proteome</keyword>
<evidence type="ECO:0000256" key="2">
    <source>
        <dbReference type="ARBA" id="ARBA00005982"/>
    </source>
</evidence>
<feature type="transmembrane region" description="Helical" evidence="6">
    <location>
        <begin position="109"/>
        <end position="131"/>
    </location>
</feature>
<evidence type="ECO:0000313" key="8">
    <source>
        <dbReference type="Proteomes" id="UP000016935"/>
    </source>
</evidence>
<dbReference type="HOGENOM" id="CLU_004790_4_2_1"/>
<feature type="transmembrane region" description="Helical" evidence="6">
    <location>
        <begin position="460"/>
        <end position="481"/>
    </location>
</feature>